<dbReference type="PROSITE" id="PS50404">
    <property type="entry name" value="GST_NTER"/>
    <property type="match status" value="1"/>
</dbReference>
<dbReference type="EMBL" id="JAPWTK010000679">
    <property type="protein sequence ID" value="KAJ8937131.1"/>
    <property type="molecule type" value="Genomic_DNA"/>
</dbReference>
<dbReference type="GO" id="GO:0006749">
    <property type="term" value="P:glutathione metabolic process"/>
    <property type="evidence" value="ECO:0007669"/>
    <property type="project" value="TreeGrafter"/>
</dbReference>
<keyword evidence="4" id="KW-1185">Reference proteome</keyword>
<reference evidence="3" key="1">
    <citation type="journal article" date="2023" name="Insect Mol. Biol.">
        <title>Genome sequencing provides insights into the evolution of gene families encoding plant cell wall-degrading enzymes in longhorned beetles.</title>
        <authorList>
            <person name="Shin N.R."/>
            <person name="Okamura Y."/>
            <person name="Kirsch R."/>
            <person name="Pauchet Y."/>
        </authorList>
    </citation>
    <scope>NUCLEOTIDE SEQUENCE</scope>
    <source>
        <strain evidence="3">AMC_N1</strain>
    </source>
</reference>
<dbReference type="InterPro" id="IPR036249">
    <property type="entry name" value="Thioredoxin-like_sf"/>
</dbReference>
<dbReference type="AlphaFoldDB" id="A0AAV8XES6"/>
<gene>
    <name evidence="3" type="ORF">NQ318_019393</name>
</gene>
<evidence type="ECO:0000256" key="1">
    <source>
        <dbReference type="ARBA" id="ARBA00011067"/>
    </source>
</evidence>
<comment type="caution">
    <text evidence="3">The sequence shown here is derived from an EMBL/GenBank/DDBJ whole genome shotgun (WGS) entry which is preliminary data.</text>
</comment>
<dbReference type="PANTHER" id="PTHR43968:SF6">
    <property type="entry name" value="GLUTATHIONE S-TRANSFERASE OMEGA"/>
    <property type="match status" value="1"/>
</dbReference>
<dbReference type="Pfam" id="PF13417">
    <property type="entry name" value="GST_N_3"/>
    <property type="match status" value="1"/>
</dbReference>
<dbReference type="SUPFAM" id="SSF52833">
    <property type="entry name" value="Thioredoxin-like"/>
    <property type="match status" value="1"/>
</dbReference>
<feature type="domain" description="GST N-terminal" evidence="2">
    <location>
        <begin position="1"/>
        <end position="61"/>
    </location>
</feature>
<accession>A0AAV8XES6</accession>
<sequence>MMKLHLRMYDIVNINLSSKPDWLYDKSPYGKVPALELETGDVLYESLIIVDYLDERYHQHQLHAKDPLQKAKDRLLIEQFNR</sequence>
<proteinExistence type="inferred from homology"/>
<dbReference type="GO" id="GO:0045174">
    <property type="term" value="F:glutathione dehydrogenase (ascorbate) activity"/>
    <property type="evidence" value="ECO:0007669"/>
    <property type="project" value="TreeGrafter"/>
</dbReference>
<protein>
    <recommendedName>
        <fullName evidence="2">GST N-terminal domain-containing protein</fullName>
    </recommendedName>
</protein>
<dbReference type="GO" id="GO:0005737">
    <property type="term" value="C:cytoplasm"/>
    <property type="evidence" value="ECO:0007669"/>
    <property type="project" value="TreeGrafter"/>
</dbReference>
<dbReference type="PANTHER" id="PTHR43968">
    <property type="match status" value="1"/>
</dbReference>
<dbReference type="InterPro" id="IPR004045">
    <property type="entry name" value="Glutathione_S-Trfase_N"/>
</dbReference>
<organism evidence="3 4">
    <name type="scientific">Aromia moschata</name>
    <dbReference type="NCBI Taxonomy" id="1265417"/>
    <lineage>
        <taxon>Eukaryota</taxon>
        <taxon>Metazoa</taxon>
        <taxon>Ecdysozoa</taxon>
        <taxon>Arthropoda</taxon>
        <taxon>Hexapoda</taxon>
        <taxon>Insecta</taxon>
        <taxon>Pterygota</taxon>
        <taxon>Neoptera</taxon>
        <taxon>Endopterygota</taxon>
        <taxon>Coleoptera</taxon>
        <taxon>Polyphaga</taxon>
        <taxon>Cucujiformia</taxon>
        <taxon>Chrysomeloidea</taxon>
        <taxon>Cerambycidae</taxon>
        <taxon>Cerambycinae</taxon>
        <taxon>Callichromatini</taxon>
        <taxon>Aromia</taxon>
    </lineage>
</organism>
<dbReference type="Gene3D" id="3.40.30.10">
    <property type="entry name" value="Glutaredoxin"/>
    <property type="match status" value="1"/>
</dbReference>
<feature type="non-terminal residue" evidence="3">
    <location>
        <position position="82"/>
    </location>
</feature>
<evidence type="ECO:0000313" key="3">
    <source>
        <dbReference type="EMBL" id="KAJ8937131.1"/>
    </source>
</evidence>
<evidence type="ECO:0000259" key="2">
    <source>
        <dbReference type="PROSITE" id="PS50404"/>
    </source>
</evidence>
<name>A0AAV8XES6_9CUCU</name>
<comment type="similarity">
    <text evidence="1">Belongs to the GST superfamily. Omega family.</text>
</comment>
<dbReference type="GO" id="GO:0004364">
    <property type="term" value="F:glutathione transferase activity"/>
    <property type="evidence" value="ECO:0007669"/>
    <property type="project" value="TreeGrafter"/>
</dbReference>
<dbReference type="InterPro" id="IPR050983">
    <property type="entry name" value="GST_Omega/HSP26"/>
</dbReference>
<dbReference type="Proteomes" id="UP001162162">
    <property type="component" value="Unassembled WGS sequence"/>
</dbReference>
<evidence type="ECO:0000313" key="4">
    <source>
        <dbReference type="Proteomes" id="UP001162162"/>
    </source>
</evidence>